<dbReference type="EMBL" id="WTXG01000007">
    <property type="protein sequence ID" value="KAI0304514.1"/>
    <property type="molecule type" value="Genomic_DNA"/>
</dbReference>
<proteinExistence type="predicted"/>
<dbReference type="InterPro" id="IPR012590">
    <property type="entry name" value="POPLD_dom"/>
</dbReference>
<reference evidence="7" key="1">
    <citation type="journal article" date="2022" name="New Phytol.">
        <title>Evolutionary transition to the ectomycorrhizal habit in the genomes of a hyperdiverse lineage of mushroom-forming fungi.</title>
        <authorList>
            <person name="Looney B."/>
            <person name="Miyauchi S."/>
            <person name="Morin E."/>
            <person name="Drula E."/>
            <person name="Courty P.E."/>
            <person name="Kohler A."/>
            <person name="Kuo A."/>
            <person name="LaButti K."/>
            <person name="Pangilinan J."/>
            <person name="Lipzen A."/>
            <person name="Riley R."/>
            <person name="Andreopoulos W."/>
            <person name="He G."/>
            <person name="Johnson J."/>
            <person name="Nolan M."/>
            <person name="Tritt A."/>
            <person name="Barry K.W."/>
            <person name="Grigoriev I.V."/>
            <person name="Nagy L.G."/>
            <person name="Hibbett D."/>
            <person name="Henrissat B."/>
            <person name="Matheny P.B."/>
            <person name="Labbe J."/>
            <person name="Martin F.M."/>
        </authorList>
    </citation>
    <scope>NUCLEOTIDE SEQUENCE</scope>
    <source>
        <strain evidence="7">BPL690</strain>
    </source>
</reference>
<dbReference type="Pfam" id="PF08170">
    <property type="entry name" value="POPLD"/>
    <property type="match status" value="1"/>
</dbReference>
<evidence type="ECO:0000259" key="5">
    <source>
        <dbReference type="Pfam" id="PF08170"/>
    </source>
</evidence>
<dbReference type="PANTHER" id="PTHR22731:SF3">
    <property type="entry name" value="RIBONUCLEASES P_MRP PROTEIN SUBUNIT POP1"/>
    <property type="match status" value="1"/>
</dbReference>
<dbReference type="GO" id="GO:0005655">
    <property type="term" value="C:nucleolar ribonuclease P complex"/>
    <property type="evidence" value="ECO:0007669"/>
    <property type="project" value="InterPro"/>
</dbReference>
<feature type="domain" description="POP1 C-terminal" evidence="6">
    <location>
        <begin position="692"/>
        <end position="747"/>
    </location>
</feature>
<dbReference type="SUPFAM" id="SSF101790">
    <property type="entry name" value="Aminomethyltransferase beta-barrel domain"/>
    <property type="match status" value="1"/>
</dbReference>
<gene>
    <name evidence="7" type="ORF">B0F90DRAFT_1809319</name>
</gene>
<accession>A0AAD4M9G3</accession>
<evidence type="ECO:0000256" key="1">
    <source>
        <dbReference type="ARBA" id="ARBA00004123"/>
    </source>
</evidence>
<dbReference type="AlphaFoldDB" id="A0AAD4M9G3"/>
<feature type="domain" description="POPLD" evidence="5">
    <location>
        <begin position="460"/>
        <end position="551"/>
    </location>
</feature>
<evidence type="ECO:0000256" key="2">
    <source>
        <dbReference type="ARBA" id="ARBA00022694"/>
    </source>
</evidence>
<organism evidence="7 8">
    <name type="scientific">Multifurca ochricompacta</name>
    <dbReference type="NCBI Taxonomy" id="376703"/>
    <lineage>
        <taxon>Eukaryota</taxon>
        <taxon>Fungi</taxon>
        <taxon>Dikarya</taxon>
        <taxon>Basidiomycota</taxon>
        <taxon>Agaricomycotina</taxon>
        <taxon>Agaricomycetes</taxon>
        <taxon>Russulales</taxon>
        <taxon>Russulaceae</taxon>
        <taxon>Multifurca</taxon>
    </lineage>
</organism>
<dbReference type="InterPro" id="IPR029043">
    <property type="entry name" value="GcvT/YgfZ_C"/>
</dbReference>
<dbReference type="InterPro" id="IPR055079">
    <property type="entry name" value="POP1_C"/>
</dbReference>
<feature type="domain" description="Pop1 N-terminal" evidence="4">
    <location>
        <begin position="3"/>
        <end position="48"/>
    </location>
</feature>
<dbReference type="Proteomes" id="UP001203297">
    <property type="component" value="Unassembled WGS sequence"/>
</dbReference>
<protein>
    <submittedName>
        <fullName evidence="7">Ribonucleases P/MRP protein subunit POP1-domain-containing protein</fullName>
    </submittedName>
</protein>
<keyword evidence="2" id="KW-0819">tRNA processing</keyword>
<dbReference type="GO" id="GO:0001682">
    <property type="term" value="P:tRNA 5'-leader removal"/>
    <property type="evidence" value="ECO:0007669"/>
    <property type="project" value="InterPro"/>
</dbReference>
<evidence type="ECO:0000256" key="3">
    <source>
        <dbReference type="ARBA" id="ARBA00023242"/>
    </source>
</evidence>
<feature type="domain" description="Pop1 N-terminal" evidence="4">
    <location>
        <begin position="71"/>
        <end position="140"/>
    </location>
</feature>
<keyword evidence="3" id="KW-0539">Nucleus</keyword>
<dbReference type="InterPro" id="IPR039182">
    <property type="entry name" value="Pop1"/>
</dbReference>
<comment type="caution">
    <text evidence="7">The sequence shown here is derived from an EMBL/GenBank/DDBJ whole genome shotgun (WGS) entry which is preliminary data.</text>
</comment>
<dbReference type="Pfam" id="PF22770">
    <property type="entry name" value="POP1_C"/>
    <property type="match status" value="1"/>
</dbReference>
<dbReference type="PANTHER" id="PTHR22731">
    <property type="entry name" value="RIBONUCLEASES P/MRP PROTEIN SUBUNIT POP1"/>
    <property type="match status" value="1"/>
</dbReference>
<evidence type="ECO:0000313" key="7">
    <source>
        <dbReference type="EMBL" id="KAI0304514.1"/>
    </source>
</evidence>
<dbReference type="InterPro" id="IPR009723">
    <property type="entry name" value="Pop1_N"/>
</dbReference>
<dbReference type="GO" id="GO:0000172">
    <property type="term" value="C:ribonuclease MRP complex"/>
    <property type="evidence" value="ECO:0007669"/>
    <property type="project" value="InterPro"/>
</dbReference>
<name>A0AAD4M9G3_9AGAM</name>
<comment type="subcellular location">
    <subcellularLocation>
        <location evidence="1">Nucleus</location>
    </subcellularLocation>
</comment>
<evidence type="ECO:0000259" key="4">
    <source>
        <dbReference type="Pfam" id="PF06978"/>
    </source>
</evidence>
<dbReference type="Pfam" id="PF06978">
    <property type="entry name" value="POP1_N"/>
    <property type="match status" value="2"/>
</dbReference>
<keyword evidence="8" id="KW-1185">Reference proteome</keyword>
<sequence length="750" mass="83812">MRRASSTHRAWQELPRHLRRRAASHHVRRVPLRLRQKSRAEVRRDPTYGFFTRKILGRSLPKRGKNRRELRSDAFARRQKDKRWLETHLWHAKRMHMENMWGYRLAIKPTEKSFRPSHRASVHGSILHDASYYGLIELRGAQLVLSRALEICCDPAGAGPASKRFLSGIRGWETAIYESESYPFGYIGPIFILWRAMTTVSHTSQPAGVSPTAFKPKGNPRRKQLQLPDETTRVIWVRCHPAIFSLVLSTLKEAVSLALGALKESPEYSQNSYAVEVVDLRDSINVFEIMGPKSSQVIHGALTPTIDNHNGEFKKFWSSLSNLQSTGSIPSNMVVGFTVLDPRLNFPPKNGKVRIAEDKLPTIHKPWECFPTASLAQSDIWDQSIRDALKVPRFTKKEIDARKAQNPIPGTPLRPTTPDNRIPVLLIQRSGKSISSTSSPALLSAPPSQYTMNSDSNLHGWTLIIPKGWGMPFLTSLIYTGTRVGGQRERAHQAFEAGAAYFPRDFPASAAYEEFSTSRAIRDEEEWKKKPPAKRVSWDKLSTLNPWVPAWIAALGLNPVAGMDEDDTDMVPTQRDDPLPASDPAASWQSNIARLLVPASGLLSGINALRRNRELLPLDVGIDASALFQGALLHVRVTLCGRGVPDDMAFIYALEDREARAWAKAHSKQGLVGYEVGQEPLDVTELSKIVPSDRAVIGFVTSGNYSMSRGRGHAIGAVSLARLRQGTDRLVKIRNRDGTVCRAALIDFLE</sequence>
<evidence type="ECO:0000259" key="6">
    <source>
        <dbReference type="Pfam" id="PF22770"/>
    </source>
</evidence>
<evidence type="ECO:0000313" key="8">
    <source>
        <dbReference type="Proteomes" id="UP001203297"/>
    </source>
</evidence>